<dbReference type="RefSeq" id="WP_135530104.1">
    <property type="nucleotide sequence ID" value="NZ_SRKZ01000002.1"/>
</dbReference>
<name>A0A4Z0MQB6_9BACT</name>
<keyword evidence="2" id="KW-1185">Reference proteome</keyword>
<sequence>MLLYFTADKEYPRRPLPPAPYLLEEPCAATAALETAVRSCPKPDYFGNYPFPTLAQRQELCQCLDSPYLTHREAVWLELWRTQFDTDTAAQVLGQLHIIIRHRQATGITPVPHNGGYFFPERATQLRP</sequence>
<dbReference type="EMBL" id="SRKZ01000002">
    <property type="protein sequence ID" value="TGD81724.1"/>
    <property type="molecule type" value="Genomic_DNA"/>
</dbReference>
<gene>
    <name evidence="1" type="ORF">EU557_09315</name>
</gene>
<protein>
    <submittedName>
        <fullName evidence="1">Uncharacterized protein</fullName>
    </submittedName>
</protein>
<comment type="caution">
    <text evidence="1">The sequence shown here is derived from an EMBL/GenBank/DDBJ whole genome shotgun (WGS) entry which is preliminary data.</text>
</comment>
<organism evidence="1 2">
    <name type="scientific">Hymenobacter wooponensis</name>
    <dbReference type="NCBI Taxonomy" id="1525360"/>
    <lineage>
        <taxon>Bacteria</taxon>
        <taxon>Pseudomonadati</taxon>
        <taxon>Bacteroidota</taxon>
        <taxon>Cytophagia</taxon>
        <taxon>Cytophagales</taxon>
        <taxon>Hymenobacteraceae</taxon>
        <taxon>Hymenobacter</taxon>
    </lineage>
</organism>
<evidence type="ECO:0000313" key="2">
    <source>
        <dbReference type="Proteomes" id="UP000298284"/>
    </source>
</evidence>
<reference evidence="1 2" key="1">
    <citation type="submission" date="2019-04" db="EMBL/GenBank/DDBJ databases">
        <authorList>
            <person name="Feng G."/>
            <person name="Zhang J."/>
            <person name="Zhu H."/>
        </authorList>
    </citation>
    <scope>NUCLEOTIDE SEQUENCE [LARGE SCALE GENOMIC DNA]</scope>
    <source>
        <strain evidence="1 2">JCM 19491</strain>
    </source>
</reference>
<accession>A0A4Z0MQB6</accession>
<evidence type="ECO:0000313" key="1">
    <source>
        <dbReference type="EMBL" id="TGD81724.1"/>
    </source>
</evidence>
<dbReference type="AlphaFoldDB" id="A0A4Z0MQB6"/>
<dbReference type="OrthoDB" id="886925at2"/>
<dbReference type="Proteomes" id="UP000298284">
    <property type="component" value="Unassembled WGS sequence"/>
</dbReference>
<proteinExistence type="predicted"/>